<evidence type="ECO:0000256" key="4">
    <source>
        <dbReference type="ARBA" id="ARBA00022679"/>
    </source>
</evidence>
<comment type="function">
    <text evidence="6">Catalyzes the 2'-O-methylation of the ribose of cytidine 1402 (C1402) in 16S rRNA.</text>
</comment>
<dbReference type="CDD" id="cd11648">
    <property type="entry name" value="RsmI"/>
    <property type="match status" value="1"/>
</dbReference>
<evidence type="ECO:0000256" key="2">
    <source>
        <dbReference type="ARBA" id="ARBA00022552"/>
    </source>
</evidence>
<keyword evidence="4 6" id="KW-0808">Transferase</keyword>
<dbReference type="PROSITE" id="PS01296">
    <property type="entry name" value="RSMI"/>
    <property type="match status" value="1"/>
</dbReference>
<dbReference type="InterPro" id="IPR014777">
    <property type="entry name" value="4pyrrole_Mease_sub1"/>
</dbReference>
<keyword evidence="5 6" id="KW-0949">S-adenosyl-L-methionine</keyword>
<dbReference type="PANTHER" id="PTHR46111">
    <property type="entry name" value="RIBOSOMAL RNA SMALL SUBUNIT METHYLTRANSFERASE I"/>
    <property type="match status" value="1"/>
</dbReference>
<dbReference type="NCBIfam" id="TIGR00096">
    <property type="entry name" value="16S rRNA (cytidine(1402)-2'-O)-methyltransferase"/>
    <property type="match status" value="1"/>
</dbReference>
<sequence length="228" mass="25669">MQGTLYIVATPIGNLEDITLRAIRILSEVDIILAEDTRVTKKLLYSINDKWPMLNDKLISYHQQSDEKKKFEILHLLVQGKNIALVSDAGTPGISDPGNELIDFILGNDPHVKIVPIPGPSAITTALSVSGFNTNKFIFLGFWPKKKQNKLVSYLKDSKLPFIFYESPYRILKTFDLLEKEFGEGVEVLIARELTKIHETLYRGGVNEVRNSLEHSTIKGELVVVVSF</sequence>
<dbReference type="GO" id="GO:0070677">
    <property type="term" value="F:rRNA (cytosine-2'-O-)-methyltransferase activity"/>
    <property type="evidence" value="ECO:0007669"/>
    <property type="project" value="UniProtKB-UniRule"/>
</dbReference>
<dbReference type="FunFam" id="3.40.1010.10:FF:000007">
    <property type="entry name" value="Ribosomal RNA small subunit methyltransferase I"/>
    <property type="match status" value="1"/>
</dbReference>
<keyword evidence="2 6" id="KW-0698">rRNA processing</keyword>
<feature type="domain" description="Tetrapyrrole methylase" evidence="7">
    <location>
        <begin position="4"/>
        <end position="208"/>
    </location>
</feature>
<dbReference type="SUPFAM" id="SSF53790">
    <property type="entry name" value="Tetrapyrrole methylase"/>
    <property type="match status" value="1"/>
</dbReference>
<dbReference type="InterPro" id="IPR008189">
    <property type="entry name" value="rRNA_ssu_MeTfrase_I"/>
</dbReference>
<dbReference type="EMBL" id="MGGL01000003">
    <property type="protein sequence ID" value="OGM27655.1"/>
    <property type="molecule type" value="Genomic_DNA"/>
</dbReference>
<dbReference type="InterPro" id="IPR035996">
    <property type="entry name" value="4pyrrol_Methylase_sf"/>
</dbReference>
<evidence type="ECO:0000256" key="6">
    <source>
        <dbReference type="HAMAP-Rule" id="MF_01877"/>
    </source>
</evidence>
<evidence type="ECO:0000313" key="8">
    <source>
        <dbReference type="EMBL" id="OGM27655.1"/>
    </source>
</evidence>
<name>A0A1F7YM86_9BACT</name>
<dbReference type="Proteomes" id="UP000179221">
    <property type="component" value="Unassembled WGS sequence"/>
</dbReference>
<comment type="caution">
    <text evidence="8">The sequence shown here is derived from an EMBL/GenBank/DDBJ whole genome shotgun (WGS) entry which is preliminary data.</text>
</comment>
<dbReference type="Gene3D" id="3.40.1010.10">
    <property type="entry name" value="Cobalt-precorrin-4 Transmethylase, Domain 1"/>
    <property type="match status" value="1"/>
</dbReference>
<dbReference type="HAMAP" id="MF_01877">
    <property type="entry name" value="16SrRNA_methyltr_I"/>
    <property type="match status" value="1"/>
</dbReference>
<evidence type="ECO:0000256" key="1">
    <source>
        <dbReference type="ARBA" id="ARBA00022490"/>
    </source>
</evidence>
<keyword evidence="3 6" id="KW-0489">Methyltransferase</keyword>
<keyword evidence="1 6" id="KW-0963">Cytoplasm</keyword>
<dbReference type="InterPro" id="IPR000878">
    <property type="entry name" value="4pyrrol_Mease"/>
</dbReference>
<dbReference type="InterPro" id="IPR014776">
    <property type="entry name" value="4pyrrole_Mease_sub2"/>
</dbReference>
<comment type="catalytic activity">
    <reaction evidence="6">
        <text>cytidine(1402) in 16S rRNA + S-adenosyl-L-methionine = 2'-O-methylcytidine(1402) in 16S rRNA + S-adenosyl-L-homocysteine + H(+)</text>
        <dbReference type="Rhea" id="RHEA:42924"/>
        <dbReference type="Rhea" id="RHEA-COMP:10285"/>
        <dbReference type="Rhea" id="RHEA-COMP:10286"/>
        <dbReference type="ChEBI" id="CHEBI:15378"/>
        <dbReference type="ChEBI" id="CHEBI:57856"/>
        <dbReference type="ChEBI" id="CHEBI:59789"/>
        <dbReference type="ChEBI" id="CHEBI:74495"/>
        <dbReference type="ChEBI" id="CHEBI:82748"/>
        <dbReference type="EC" id="2.1.1.198"/>
    </reaction>
</comment>
<reference evidence="8 9" key="1">
    <citation type="journal article" date="2016" name="Nat. Commun.">
        <title>Thousands of microbial genomes shed light on interconnected biogeochemical processes in an aquifer system.</title>
        <authorList>
            <person name="Anantharaman K."/>
            <person name="Brown C.T."/>
            <person name="Hug L.A."/>
            <person name="Sharon I."/>
            <person name="Castelle C.J."/>
            <person name="Probst A.J."/>
            <person name="Thomas B.C."/>
            <person name="Singh A."/>
            <person name="Wilkins M.J."/>
            <person name="Karaoz U."/>
            <person name="Brodie E.L."/>
            <person name="Williams K.H."/>
            <person name="Hubbard S.S."/>
            <person name="Banfield J.F."/>
        </authorList>
    </citation>
    <scope>NUCLEOTIDE SEQUENCE [LARGE SCALE GENOMIC DNA]</scope>
</reference>
<dbReference type="GO" id="GO:0005737">
    <property type="term" value="C:cytoplasm"/>
    <property type="evidence" value="ECO:0007669"/>
    <property type="project" value="UniProtKB-SubCell"/>
</dbReference>
<proteinExistence type="inferred from homology"/>
<evidence type="ECO:0000259" key="7">
    <source>
        <dbReference type="Pfam" id="PF00590"/>
    </source>
</evidence>
<dbReference type="PIRSF" id="PIRSF005917">
    <property type="entry name" value="MTase_YraL"/>
    <property type="match status" value="1"/>
</dbReference>
<comment type="similarity">
    <text evidence="6">Belongs to the methyltransferase superfamily. RsmI family.</text>
</comment>
<evidence type="ECO:0000256" key="3">
    <source>
        <dbReference type="ARBA" id="ARBA00022603"/>
    </source>
</evidence>
<dbReference type="PANTHER" id="PTHR46111:SF1">
    <property type="entry name" value="RIBOSOMAL RNA SMALL SUBUNIT METHYLTRANSFERASE I"/>
    <property type="match status" value="1"/>
</dbReference>
<dbReference type="InterPro" id="IPR018063">
    <property type="entry name" value="SAM_MeTrfase_RsmI_CS"/>
</dbReference>
<dbReference type="EC" id="2.1.1.198" evidence="6"/>
<gene>
    <name evidence="6" type="primary">rsmI</name>
    <name evidence="8" type="ORF">A2628_04250</name>
</gene>
<comment type="subcellular location">
    <subcellularLocation>
        <location evidence="6">Cytoplasm</location>
    </subcellularLocation>
</comment>
<accession>A0A1F7YM86</accession>
<dbReference type="AlphaFoldDB" id="A0A1F7YM86"/>
<protein>
    <recommendedName>
        <fullName evidence="6">Ribosomal RNA small subunit methyltransferase I</fullName>
        <ecNumber evidence="6">2.1.1.198</ecNumber>
    </recommendedName>
    <alternativeName>
        <fullName evidence="6">16S rRNA 2'-O-ribose C1402 methyltransferase</fullName>
    </alternativeName>
    <alternativeName>
        <fullName evidence="6">rRNA (cytidine-2'-O-)-methyltransferase RsmI</fullName>
    </alternativeName>
</protein>
<evidence type="ECO:0000256" key="5">
    <source>
        <dbReference type="ARBA" id="ARBA00022691"/>
    </source>
</evidence>
<dbReference type="FunFam" id="3.30.950.10:FF:000002">
    <property type="entry name" value="Ribosomal RNA small subunit methyltransferase I"/>
    <property type="match status" value="1"/>
</dbReference>
<evidence type="ECO:0000313" key="9">
    <source>
        <dbReference type="Proteomes" id="UP000179221"/>
    </source>
</evidence>
<dbReference type="Gene3D" id="3.30.950.10">
    <property type="entry name" value="Methyltransferase, Cobalt-precorrin-4 Transmethylase, Domain 2"/>
    <property type="match status" value="1"/>
</dbReference>
<dbReference type="Pfam" id="PF00590">
    <property type="entry name" value="TP_methylase"/>
    <property type="match status" value="1"/>
</dbReference>
<organism evidence="8 9">
    <name type="scientific">Candidatus Woesebacteria bacterium RIFCSPHIGHO2_01_FULL_40_22</name>
    <dbReference type="NCBI Taxonomy" id="1802499"/>
    <lineage>
        <taxon>Bacteria</taxon>
        <taxon>Candidatus Woeseibacteriota</taxon>
    </lineage>
</organism>